<organism evidence="2 3">
    <name type="scientific">Anaerobium acetethylicum</name>
    <dbReference type="NCBI Taxonomy" id="1619234"/>
    <lineage>
        <taxon>Bacteria</taxon>
        <taxon>Bacillati</taxon>
        <taxon>Bacillota</taxon>
        <taxon>Clostridia</taxon>
        <taxon>Lachnospirales</taxon>
        <taxon>Lachnospiraceae</taxon>
        <taxon>Anaerobium</taxon>
    </lineage>
</organism>
<keyword evidence="1" id="KW-0472">Membrane</keyword>
<name>A0A1D3TUE4_9FIRM</name>
<accession>A0A1D3TUE4</accession>
<dbReference type="Proteomes" id="UP000199315">
    <property type="component" value="Unassembled WGS sequence"/>
</dbReference>
<feature type="transmembrane region" description="Helical" evidence="1">
    <location>
        <begin position="127"/>
        <end position="148"/>
    </location>
</feature>
<evidence type="ECO:0000313" key="3">
    <source>
        <dbReference type="Proteomes" id="UP000199315"/>
    </source>
</evidence>
<dbReference type="InterPro" id="IPR007404">
    <property type="entry name" value="YdjM-like"/>
</dbReference>
<dbReference type="OrthoDB" id="5459053at2"/>
<feature type="transmembrane region" description="Helical" evidence="1">
    <location>
        <begin position="180"/>
        <end position="198"/>
    </location>
</feature>
<proteinExistence type="predicted"/>
<keyword evidence="1" id="KW-0812">Transmembrane</keyword>
<dbReference type="EMBL" id="FMKA01000013">
    <property type="protein sequence ID" value="SCP97694.1"/>
    <property type="molecule type" value="Genomic_DNA"/>
</dbReference>
<evidence type="ECO:0000256" key="1">
    <source>
        <dbReference type="SAM" id="Phobius"/>
    </source>
</evidence>
<dbReference type="Pfam" id="PF04307">
    <property type="entry name" value="YdjM"/>
    <property type="match status" value="1"/>
</dbReference>
<reference evidence="2 3" key="1">
    <citation type="submission" date="2016-09" db="EMBL/GenBank/DDBJ databases">
        <authorList>
            <person name="Capua I."/>
            <person name="De Benedictis P."/>
            <person name="Joannis T."/>
            <person name="Lombin L.H."/>
            <person name="Cattoli G."/>
        </authorList>
    </citation>
    <scope>NUCLEOTIDE SEQUENCE [LARGE SCALE GENOMIC DNA]</scope>
    <source>
        <strain evidence="2 3">GluBS11</strain>
    </source>
</reference>
<dbReference type="STRING" id="1619234.SAMN05421730_10138"/>
<dbReference type="RefSeq" id="WP_091234050.1">
    <property type="nucleotide sequence ID" value="NZ_FMKA01000013.1"/>
</dbReference>
<keyword evidence="1" id="KW-1133">Transmembrane helix</keyword>
<feature type="transmembrane region" description="Helical" evidence="1">
    <location>
        <begin position="87"/>
        <end position="107"/>
    </location>
</feature>
<dbReference type="AlphaFoldDB" id="A0A1D3TUE4"/>
<evidence type="ECO:0000313" key="2">
    <source>
        <dbReference type="EMBL" id="SCP97694.1"/>
    </source>
</evidence>
<gene>
    <name evidence="2" type="ORF">SAMN05421730_10138</name>
</gene>
<feature type="transmembrane region" description="Helical" evidence="1">
    <location>
        <begin position="53"/>
        <end position="75"/>
    </location>
</feature>
<keyword evidence="3" id="KW-1185">Reference proteome</keyword>
<sequence length="201" mass="21866">MTGKTHISVGLASSLLVTQPDTIKEMVLCTGIAFIGSVISDVDVDTSESHRDLVRVISIIAIAACMIAFADYRWGVGIVDALRRHSGAVRLATGIGAFLGICIFGMFQPHRSFMHSLPGMALLCGSLWYLYPAVVPYFAVSMASHIIIDMLNHKKVRILYPLKWGIGLDFCLADGLVNNLLFTAGSITAAVFIFIQVVRMF</sequence>
<protein>
    <submittedName>
        <fullName evidence="2">Inner membrane protein</fullName>
    </submittedName>
</protein>